<accession>A0A7H0GGE8</accession>
<dbReference type="Proteomes" id="UP000516028">
    <property type="component" value="Chromosome"/>
</dbReference>
<organism evidence="1 2">
    <name type="scientific">Diaphorobacter aerolatus</name>
    <dbReference type="NCBI Taxonomy" id="1288495"/>
    <lineage>
        <taxon>Bacteria</taxon>
        <taxon>Pseudomonadati</taxon>
        <taxon>Pseudomonadota</taxon>
        <taxon>Betaproteobacteria</taxon>
        <taxon>Burkholderiales</taxon>
        <taxon>Comamonadaceae</taxon>
        <taxon>Diaphorobacter</taxon>
    </lineage>
</organism>
<proteinExistence type="predicted"/>
<dbReference type="RefSeq" id="WP_187723077.1">
    <property type="nucleotide sequence ID" value="NZ_CP060783.1"/>
</dbReference>
<gene>
    <name evidence="1" type="ORF">H9K75_13560</name>
</gene>
<keyword evidence="2" id="KW-1185">Reference proteome</keyword>
<evidence type="ECO:0000313" key="2">
    <source>
        <dbReference type="Proteomes" id="UP000516028"/>
    </source>
</evidence>
<sequence length="118" mass="14219">MNIKKCFYEISKLWKDINWDYISSLKISGWMLPDVLNEPVYKHSFPSLLKEVYLNDNLLTDLFVENHLNTKNIIQDWKFEYYFDLPDDMKNNIARLLFKKSGSVFMDALDSYWISYLD</sequence>
<reference evidence="1 2" key="1">
    <citation type="submission" date="2020-08" db="EMBL/GenBank/DDBJ databases">
        <title>Genome sequence of Diaphorobacter aerolatus KACC 16536T.</title>
        <authorList>
            <person name="Hyun D.-W."/>
            <person name="Bae J.-W."/>
        </authorList>
    </citation>
    <scope>NUCLEOTIDE SEQUENCE [LARGE SCALE GENOMIC DNA]</scope>
    <source>
        <strain evidence="1 2">KACC 16536</strain>
    </source>
</reference>
<evidence type="ECO:0000313" key="1">
    <source>
        <dbReference type="EMBL" id="QNP47364.1"/>
    </source>
</evidence>
<protein>
    <submittedName>
        <fullName evidence="1">Uncharacterized protein</fullName>
    </submittedName>
</protein>
<name>A0A7H0GGE8_9BURK</name>
<dbReference type="KEGG" id="daer:H9K75_13560"/>
<dbReference type="EMBL" id="CP060783">
    <property type="protein sequence ID" value="QNP47364.1"/>
    <property type="molecule type" value="Genomic_DNA"/>
</dbReference>
<dbReference type="AlphaFoldDB" id="A0A7H0GGE8"/>